<evidence type="ECO:0000313" key="5">
    <source>
        <dbReference type="Proteomes" id="UP000614601"/>
    </source>
</evidence>
<dbReference type="GO" id="GO:0005768">
    <property type="term" value="C:endosome"/>
    <property type="evidence" value="ECO:0007669"/>
    <property type="project" value="TreeGrafter"/>
</dbReference>
<dbReference type="Proteomes" id="UP000783686">
    <property type="component" value="Unassembled WGS sequence"/>
</dbReference>
<dbReference type="OrthoDB" id="10261210at2759"/>
<dbReference type="GO" id="GO:0071203">
    <property type="term" value="C:WASH complex"/>
    <property type="evidence" value="ECO:0007669"/>
    <property type="project" value="InterPro"/>
</dbReference>
<dbReference type="GO" id="GO:0016197">
    <property type="term" value="P:endosomal transport"/>
    <property type="evidence" value="ECO:0007669"/>
    <property type="project" value="TreeGrafter"/>
</dbReference>
<name>A0A811KAH5_9BILA</name>
<dbReference type="Pfam" id="PF14744">
    <property type="entry name" value="WASH-7_mid"/>
    <property type="match status" value="1"/>
</dbReference>
<dbReference type="Pfam" id="PF14745">
    <property type="entry name" value="WASH-4_N"/>
    <property type="match status" value="1"/>
</dbReference>
<feature type="domain" description="WASH complex subunit 7 C-terminal" evidence="3">
    <location>
        <begin position="951"/>
        <end position="1112"/>
    </location>
</feature>
<dbReference type="EMBL" id="CAJFCW020000002">
    <property type="protein sequence ID" value="CAG9094789.1"/>
    <property type="molecule type" value="Genomic_DNA"/>
</dbReference>
<dbReference type="InterPro" id="IPR027307">
    <property type="entry name" value="WASH7"/>
</dbReference>
<sequence length="1130" mass="130493">MDYLQTDERAKKLELSNIRDVLESQNTFATNVVVVTDEKDYVKCSIPQCSTINAPLKSGNDMVDKCVYIFLTLSKEVEKLGSEARGRFYNGLLLYEDGCDEKSQTEIIELMTTYFPFLHDLTNFVVRVKEVASTIITQLYMFFQLKDNLLAKAKERPMWRLWRCLGDALVILATIQEILEHKPVIYDHFKEYRDSITIVAQNPGQFELNSERDRLQLLVDLTGIVEQELFSDLILKSFCESNIDGIFSKNKQFLERFRTIISDSLYKWDQVAQTDFPDRQCLIVLCNLTVFYSHLTHSNPDKKLIKQISTTQRRLIGFHLVGDIIFMPLMFLNSNLHSSSVRHLVTPSLDEATNLMLTQQSEQLQRETQLATEIVNEWKAETRNVIKDSGSGLGNGTANQLTVLRLNAVLKGARLADRVGRLVKCILNAHLFKDRPISRSNALYLFKLIEIMKTVKFTMTYYWNDVIEWIQQAKQYWSKSFVRIIEGIRSVMGNSSKNDPYYLDVLSSLQLASLYVSNSTSKQALMASGMALDMANYLKNLRNSEILEVDEIMVRLDSICNIEDILDRVTGCSFLYFHRELTSIYLEALITMDLNVDGVKKFFDALGDSMDVMKDCRHKPVDKLVDEFRNGVFALVDETLVEKLSTMIENDLRVLAHSRQNIDEDFIETEVFKTKKAKNVYLFENQEKFQRIRELIEMEPLVLCGRQLHLKEKVEHSIQKVFYELTVVALHDSETYAQMRLLAKKRYNLQLLDSYLPHMVIDQGLDILKVAASLDSFVENYCYDLKEHAFYEKKSATKMLNVMRVENVVSSIKTRGMGVVHNTLNVAYTLLKKKLKLLSQLMFTEQIKLQLVKDIRHYRDNIDELDQMYPVRRAEKFNASVGKLGTAPNGRTYLDAFRQVLIEIGNTLGFVRMLQSAILSVNCFTAEFDGTDDDETVAGPSNPLITFYDCLSNAMTPFLKESDYIQLMCQVFSKELRNMDRFSHLRNLFILIPPLSINYVEYLFSSKTRSLKTNAPDHELIFVEDGFPMGVAFVMSLLNQDYFFDSLNWFDSVKNNLNGATQNTQKEEQNALKNKDNFFAQTLAIRLARFQEIDAEFDYLKYNLQSARMLFKSSQANESDDEHFLEDADF</sequence>
<evidence type="ECO:0000259" key="2">
    <source>
        <dbReference type="Pfam" id="PF14745"/>
    </source>
</evidence>
<comment type="caution">
    <text evidence="4">The sequence shown here is derived from an EMBL/GenBank/DDBJ whole genome shotgun (WGS) entry which is preliminary data.</text>
</comment>
<reference evidence="4" key="1">
    <citation type="submission" date="2020-09" db="EMBL/GenBank/DDBJ databases">
        <authorList>
            <person name="Kikuchi T."/>
        </authorList>
    </citation>
    <scope>NUCLEOTIDE SEQUENCE</scope>
    <source>
        <strain evidence="4">SH1</strain>
    </source>
</reference>
<dbReference type="PANTHER" id="PTHR31409">
    <property type="entry name" value="WASH COMPLEX SUBUNIT 4"/>
    <property type="match status" value="1"/>
</dbReference>
<dbReference type="AlphaFoldDB" id="A0A811KAH5"/>
<accession>A0A811KAH5</accession>
<keyword evidence="5" id="KW-1185">Reference proteome</keyword>
<dbReference type="EMBL" id="CAJFDH010000002">
    <property type="protein sequence ID" value="CAD5211962.1"/>
    <property type="molecule type" value="Genomic_DNA"/>
</dbReference>
<dbReference type="InterPro" id="IPR028282">
    <property type="entry name" value="WASH-7_central"/>
</dbReference>
<dbReference type="Proteomes" id="UP000614601">
    <property type="component" value="Unassembled WGS sequence"/>
</dbReference>
<dbReference type="InterPro" id="IPR028283">
    <property type="entry name" value="WASH-7_C"/>
</dbReference>
<dbReference type="PANTHER" id="PTHR31409:SF0">
    <property type="entry name" value="WASH COMPLEX SUBUNIT 4"/>
    <property type="match status" value="1"/>
</dbReference>
<evidence type="ECO:0008006" key="6">
    <source>
        <dbReference type="Google" id="ProtNLM"/>
    </source>
</evidence>
<organism evidence="4 5">
    <name type="scientific">Bursaphelenchus okinawaensis</name>
    <dbReference type="NCBI Taxonomy" id="465554"/>
    <lineage>
        <taxon>Eukaryota</taxon>
        <taxon>Metazoa</taxon>
        <taxon>Ecdysozoa</taxon>
        <taxon>Nematoda</taxon>
        <taxon>Chromadorea</taxon>
        <taxon>Rhabditida</taxon>
        <taxon>Tylenchina</taxon>
        <taxon>Tylenchomorpha</taxon>
        <taxon>Aphelenchoidea</taxon>
        <taxon>Aphelenchoididae</taxon>
        <taxon>Bursaphelenchus</taxon>
    </lineage>
</organism>
<dbReference type="GO" id="GO:0007032">
    <property type="term" value="P:endosome organization"/>
    <property type="evidence" value="ECO:0007669"/>
    <property type="project" value="TreeGrafter"/>
</dbReference>
<gene>
    <name evidence="4" type="ORF">BOKJ2_LOCUS3964</name>
</gene>
<dbReference type="InterPro" id="IPR028191">
    <property type="entry name" value="WASH-4_N"/>
</dbReference>
<evidence type="ECO:0000259" key="1">
    <source>
        <dbReference type="Pfam" id="PF14744"/>
    </source>
</evidence>
<evidence type="ECO:0000259" key="3">
    <source>
        <dbReference type="Pfam" id="PF14746"/>
    </source>
</evidence>
<evidence type="ECO:0000313" key="4">
    <source>
        <dbReference type="EMBL" id="CAD5211962.1"/>
    </source>
</evidence>
<feature type="domain" description="WASH complex subunit 7 central" evidence="1">
    <location>
        <begin position="574"/>
        <end position="927"/>
    </location>
</feature>
<dbReference type="Pfam" id="PF14746">
    <property type="entry name" value="WASH-7_C"/>
    <property type="match status" value="1"/>
</dbReference>
<proteinExistence type="predicted"/>
<feature type="domain" description="WASH complex subunit 4 N-terminal" evidence="2">
    <location>
        <begin position="50"/>
        <end position="573"/>
    </location>
</feature>
<protein>
    <recommendedName>
        <fullName evidence="6">WASH complex subunit 7</fullName>
    </recommendedName>
</protein>